<evidence type="ECO:0000313" key="1">
    <source>
        <dbReference type="EMBL" id="KAK0732330.1"/>
    </source>
</evidence>
<dbReference type="EMBL" id="JAUKUA010000001">
    <property type="protein sequence ID" value="KAK0732330.1"/>
    <property type="molecule type" value="Genomic_DNA"/>
</dbReference>
<dbReference type="Proteomes" id="UP001172102">
    <property type="component" value="Unassembled WGS sequence"/>
</dbReference>
<sequence>MKKVTRAYCYYTIVYLSSLAITPCLRNHRLAHRTPSGYKKLMQTSVATGHKLNNKYSALPRDNIKRGLARAIISQFKKILLKKYFSYKVKVIIKNKTKIKLKLNWEESKINIKVKNKVNIKINIKINIKVKIRIKIKVKIKVKIRVKV</sequence>
<gene>
    <name evidence="1" type="ORF">B0H67DRAFT_549911</name>
</gene>
<keyword evidence="2" id="KW-1185">Reference proteome</keyword>
<dbReference type="AlphaFoldDB" id="A0AA40BDN3"/>
<evidence type="ECO:0000313" key="2">
    <source>
        <dbReference type="Proteomes" id="UP001172102"/>
    </source>
</evidence>
<reference evidence="1" key="1">
    <citation type="submission" date="2023-06" db="EMBL/GenBank/DDBJ databases">
        <title>Genome-scale phylogeny and comparative genomics of the fungal order Sordariales.</title>
        <authorList>
            <consortium name="Lawrence Berkeley National Laboratory"/>
            <person name="Hensen N."/>
            <person name="Bonometti L."/>
            <person name="Westerberg I."/>
            <person name="Brannstrom I.O."/>
            <person name="Guillou S."/>
            <person name="Cros-Aarteil S."/>
            <person name="Calhoun S."/>
            <person name="Haridas S."/>
            <person name="Kuo A."/>
            <person name="Mondo S."/>
            <person name="Pangilinan J."/>
            <person name="Riley R."/>
            <person name="Labutti K."/>
            <person name="Andreopoulos B."/>
            <person name="Lipzen A."/>
            <person name="Chen C."/>
            <person name="Yanf M."/>
            <person name="Daum C."/>
            <person name="Ng V."/>
            <person name="Clum A."/>
            <person name="Steindorff A."/>
            <person name="Ohm R."/>
            <person name="Martin F."/>
            <person name="Silar P."/>
            <person name="Natvig D."/>
            <person name="Lalanne C."/>
            <person name="Gautier V."/>
            <person name="Ament-Velasquez S.L."/>
            <person name="Kruys A."/>
            <person name="Hutchinson M.I."/>
            <person name="Powell A.J."/>
            <person name="Barry K."/>
            <person name="Miller A.N."/>
            <person name="Grigoriev I.V."/>
            <person name="Debuchy R."/>
            <person name="Gladieux P."/>
            <person name="Thoren M.H."/>
            <person name="Johannesson H."/>
        </authorList>
    </citation>
    <scope>NUCLEOTIDE SEQUENCE</scope>
    <source>
        <strain evidence="1">SMH4607-1</strain>
    </source>
</reference>
<protein>
    <submittedName>
        <fullName evidence="1">Uncharacterized protein</fullName>
    </submittedName>
</protein>
<proteinExistence type="predicted"/>
<organism evidence="1 2">
    <name type="scientific">Lasiosphaeris hirsuta</name>
    <dbReference type="NCBI Taxonomy" id="260670"/>
    <lineage>
        <taxon>Eukaryota</taxon>
        <taxon>Fungi</taxon>
        <taxon>Dikarya</taxon>
        <taxon>Ascomycota</taxon>
        <taxon>Pezizomycotina</taxon>
        <taxon>Sordariomycetes</taxon>
        <taxon>Sordariomycetidae</taxon>
        <taxon>Sordariales</taxon>
        <taxon>Lasiosphaeriaceae</taxon>
        <taxon>Lasiosphaeris</taxon>
    </lineage>
</organism>
<accession>A0AA40BDN3</accession>
<comment type="caution">
    <text evidence="1">The sequence shown here is derived from an EMBL/GenBank/DDBJ whole genome shotgun (WGS) entry which is preliminary data.</text>
</comment>
<name>A0AA40BDN3_9PEZI</name>